<reference evidence="2 7" key="1">
    <citation type="submission" date="2015-09" db="EMBL/GenBank/DDBJ databases">
        <authorList>
            <consortium name="Pathogen Informatics"/>
        </authorList>
    </citation>
    <scope>NUCLEOTIDE SEQUENCE [LARGE SCALE GENOMIC DNA]</scope>
    <source>
        <strain evidence="2 7">2789STDY5834945</strain>
    </source>
</reference>
<dbReference type="Proteomes" id="UP000436858">
    <property type="component" value="Unassembled WGS sequence"/>
</dbReference>
<accession>A0A0P0EXV8</accession>
<feature type="transmembrane region" description="Helical" evidence="1">
    <location>
        <begin position="102"/>
        <end position="119"/>
    </location>
</feature>
<protein>
    <recommendedName>
        <fullName evidence="11">Transmembrane protein</fullName>
    </recommendedName>
</protein>
<evidence type="ECO:0000313" key="9">
    <source>
        <dbReference type="Proteomes" id="UP000436858"/>
    </source>
</evidence>
<evidence type="ECO:0000313" key="6">
    <source>
        <dbReference type="EMBL" id="UYU65535.1"/>
    </source>
</evidence>
<dbReference type="DNASU" id="1074779"/>
<dbReference type="RefSeq" id="WP_008764517.1">
    <property type="nucleotide sequence ID" value="NZ_BAABXH010000002.1"/>
</dbReference>
<dbReference type="EMBL" id="QSJP01000011">
    <property type="protein sequence ID" value="RHD87326.1"/>
    <property type="molecule type" value="Genomic_DNA"/>
</dbReference>
<sequence>MATVEEIEKYCRNCVSRDFVNGKGLVCKRTRELPDFDEECENFEKDEELLKMAPPKPDDFPVSMTEEELLAEENLPKGVLYASVACILGAVAWSLISVSTGLQMGYMAIGVGFLVGFAMRQGKGIRPVFGLLGAALALISCVLGDFLSIIGFAAKDYDMTFFEVLAGVDYGEIFSVMVKNVVSMSALFYGIAVYEGYKLSFRAQKHPVGGKI</sequence>
<proteinExistence type="predicted"/>
<name>A0A0P0EXV8_BACT4</name>
<evidence type="ECO:0000313" key="5">
    <source>
        <dbReference type="EMBL" id="RHD87326.1"/>
    </source>
</evidence>
<reference evidence="5 8" key="2">
    <citation type="submission" date="2018-08" db="EMBL/GenBank/DDBJ databases">
        <title>A genome reference for cultivated species of the human gut microbiota.</title>
        <authorList>
            <person name="Zou Y."/>
            <person name="Xue W."/>
            <person name="Luo G."/>
        </authorList>
    </citation>
    <scope>NUCLEOTIDE SEQUENCE [LARGE SCALE GENOMIC DNA]</scope>
    <source>
        <strain evidence="5 8">AM30-26</strain>
    </source>
</reference>
<feature type="transmembrane region" description="Helical" evidence="1">
    <location>
        <begin position="131"/>
        <end position="153"/>
    </location>
</feature>
<dbReference type="EMBL" id="CP083680">
    <property type="protein sequence ID" value="UYU65535.1"/>
    <property type="molecule type" value="Genomic_DNA"/>
</dbReference>
<evidence type="ECO:0000313" key="7">
    <source>
        <dbReference type="Proteomes" id="UP000095541"/>
    </source>
</evidence>
<dbReference type="GeneID" id="60925529"/>
<reference evidence="6 10" key="4">
    <citation type="submission" date="2021-06" db="EMBL/GenBank/DDBJ databases">
        <title>Interrogation of the integrated mobile genetic elements in gut-associated Bacteroides with a consensus prediction approach.</title>
        <authorList>
            <person name="Campbell D.E."/>
            <person name="Leigh J.R."/>
            <person name="Kim T."/>
            <person name="England W."/>
            <person name="Whitaker R.J."/>
            <person name="Degnan P.H."/>
        </authorList>
    </citation>
    <scope>NUCLEOTIDE SEQUENCE [LARGE SCALE GENOMIC DNA]</scope>
    <source>
        <strain evidence="6 10">WAL8669</strain>
    </source>
</reference>
<keyword evidence="1" id="KW-1133">Transmembrane helix</keyword>
<evidence type="ECO:0008006" key="11">
    <source>
        <dbReference type="Google" id="ProtNLM"/>
    </source>
</evidence>
<dbReference type="AlphaFoldDB" id="A0A0P0EXV8"/>
<dbReference type="Proteomes" id="UP000095541">
    <property type="component" value="Unassembled WGS sequence"/>
</dbReference>
<evidence type="ECO:0000313" key="4">
    <source>
        <dbReference type="EMBL" id="MDC2235933.1"/>
    </source>
</evidence>
<feature type="transmembrane region" description="Helical" evidence="1">
    <location>
        <begin position="173"/>
        <end position="194"/>
    </location>
</feature>
<evidence type="ECO:0000313" key="10">
    <source>
        <dbReference type="Proteomes" id="UP001156218"/>
    </source>
</evidence>
<organism evidence="3 9">
    <name type="scientific">Bacteroides thetaiotaomicron</name>
    <dbReference type="NCBI Taxonomy" id="818"/>
    <lineage>
        <taxon>Bacteria</taxon>
        <taxon>Pseudomonadati</taxon>
        <taxon>Bacteroidota</taxon>
        <taxon>Bacteroidia</taxon>
        <taxon>Bacteroidales</taxon>
        <taxon>Bacteroidaceae</taxon>
        <taxon>Bacteroides</taxon>
    </lineage>
</organism>
<dbReference type="Proteomes" id="UP001156218">
    <property type="component" value="Chromosome"/>
</dbReference>
<keyword evidence="1" id="KW-0812">Transmembrane</keyword>
<dbReference type="Proteomes" id="UP000284785">
    <property type="component" value="Unassembled WGS sequence"/>
</dbReference>
<evidence type="ECO:0000313" key="8">
    <source>
        <dbReference type="Proteomes" id="UP000284785"/>
    </source>
</evidence>
<evidence type="ECO:0000256" key="1">
    <source>
        <dbReference type="SAM" id="Phobius"/>
    </source>
</evidence>
<gene>
    <name evidence="5" type="ORF">DW780_13595</name>
    <name evidence="2" type="ORF">ERS852557_00505</name>
    <name evidence="3" type="ORF">GAN91_18515</name>
    <name evidence="6" type="ORF">KQP68_18415</name>
    <name evidence="4" type="ORF">PO127_09255</name>
</gene>
<evidence type="ECO:0000313" key="3">
    <source>
        <dbReference type="EMBL" id="KAB4479417.1"/>
    </source>
</evidence>
<dbReference type="OMA" id="FDEECEN"/>
<feature type="transmembrane region" description="Helical" evidence="1">
    <location>
        <begin position="78"/>
        <end position="96"/>
    </location>
</feature>
<evidence type="ECO:0000313" key="2">
    <source>
        <dbReference type="EMBL" id="CUP41148.1"/>
    </source>
</evidence>
<dbReference type="EMBL" id="JAQNVG010000012">
    <property type="protein sequence ID" value="MDC2235933.1"/>
    <property type="molecule type" value="Genomic_DNA"/>
</dbReference>
<dbReference type="KEGG" id="btho:Btheta7330_03748"/>
<reference evidence="3 9" key="3">
    <citation type="journal article" date="2019" name="Nat. Med.">
        <title>A library of human gut bacterial isolates paired with longitudinal multiomics data enables mechanistic microbiome research.</title>
        <authorList>
            <person name="Poyet M."/>
            <person name="Groussin M."/>
            <person name="Gibbons S.M."/>
            <person name="Avila-Pacheco J."/>
            <person name="Jiang X."/>
            <person name="Kearney S.M."/>
            <person name="Perrotta A.R."/>
            <person name="Berdy B."/>
            <person name="Zhao S."/>
            <person name="Lieberman T.D."/>
            <person name="Swanson P.K."/>
            <person name="Smith M."/>
            <person name="Roesemann S."/>
            <person name="Alexander J.E."/>
            <person name="Rich S.A."/>
            <person name="Livny J."/>
            <person name="Vlamakis H."/>
            <person name="Clish C."/>
            <person name="Bullock K."/>
            <person name="Deik A."/>
            <person name="Scott J."/>
            <person name="Pierce K.A."/>
            <person name="Xavier R.J."/>
            <person name="Alm E.J."/>
        </authorList>
    </citation>
    <scope>NUCLEOTIDE SEQUENCE [LARGE SCALE GENOMIC DNA]</scope>
    <source>
        <strain evidence="3 9">BIOML-A162</strain>
    </source>
</reference>
<dbReference type="EMBL" id="WCRY01000019">
    <property type="protein sequence ID" value="KAB4479417.1"/>
    <property type="molecule type" value="Genomic_DNA"/>
</dbReference>
<dbReference type="EMBL" id="CZBI01000001">
    <property type="protein sequence ID" value="CUP41148.1"/>
    <property type="molecule type" value="Genomic_DNA"/>
</dbReference>
<dbReference type="Proteomes" id="UP001217776">
    <property type="component" value="Unassembled WGS sequence"/>
</dbReference>
<dbReference type="PATRIC" id="fig|818.23.peg.3863"/>
<keyword evidence="1" id="KW-0472">Membrane</keyword>
<accession>C6IK95</accession>
<reference evidence="4" key="5">
    <citation type="submission" date="2022-10" db="EMBL/GenBank/DDBJ databases">
        <title>Human gut microbiome strain richness.</title>
        <authorList>
            <person name="Chen-Liaw A."/>
        </authorList>
    </citation>
    <scope>NUCLEOTIDE SEQUENCE</scope>
    <source>
        <strain evidence="4">1001283st1_A3_1001283B150304_161114</strain>
    </source>
</reference>